<evidence type="ECO:0000313" key="1">
    <source>
        <dbReference type="EMBL" id="JAD38841.1"/>
    </source>
</evidence>
<name>A0A0A8ZJ55_ARUDO</name>
<protein>
    <submittedName>
        <fullName evidence="1">Uncharacterized protein</fullName>
    </submittedName>
</protein>
<proteinExistence type="predicted"/>
<sequence length="37" mass="4307">MVWTKKKKSQMFIHIPSSEIMVLVKKDNGCGTWLTQL</sequence>
<reference evidence="1" key="1">
    <citation type="submission" date="2014-09" db="EMBL/GenBank/DDBJ databases">
        <authorList>
            <person name="Magalhaes I.L.F."/>
            <person name="Oliveira U."/>
            <person name="Santos F.R."/>
            <person name="Vidigal T.H.D.A."/>
            <person name="Brescovit A.D."/>
            <person name="Santos A.J."/>
        </authorList>
    </citation>
    <scope>NUCLEOTIDE SEQUENCE</scope>
    <source>
        <tissue evidence="1">Shoot tissue taken approximately 20 cm above the soil surface</tissue>
    </source>
</reference>
<reference evidence="1" key="2">
    <citation type="journal article" date="2015" name="Data Brief">
        <title>Shoot transcriptome of the giant reed, Arundo donax.</title>
        <authorList>
            <person name="Barrero R.A."/>
            <person name="Guerrero F.D."/>
            <person name="Moolhuijzen P."/>
            <person name="Goolsby J.A."/>
            <person name="Tidwell J."/>
            <person name="Bellgard S.E."/>
            <person name="Bellgard M.I."/>
        </authorList>
    </citation>
    <scope>NUCLEOTIDE SEQUENCE</scope>
    <source>
        <tissue evidence="1">Shoot tissue taken approximately 20 cm above the soil surface</tissue>
    </source>
</reference>
<dbReference type="AlphaFoldDB" id="A0A0A8ZJ55"/>
<dbReference type="EMBL" id="GBRH01259054">
    <property type="protein sequence ID" value="JAD38841.1"/>
    <property type="molecule type" value="Transcribed_RNA"/>
</dbReference>
<organism evidence="1">
    <name type="scientific">Arundo donax</name>
    <name type="common">Giant reed</name>
    <name type="synonym">Donax arundinaceus</name>
    <dbReference type="NCBI Taxonomy" id="35708"/>
    <lineage>
        <taxon>Eukaryota</taxon>
        <taxon>Viridiplantae</taxon>
        <taxon>Streptophyta</taxon>
        <taxon>Embryophyta</taxon>
        <taxon>Tracheophyta</taxon>
        <taxon>Spermatophyta</taxon>
        <taxon>Magnoliopsida</taxon>
        <taxon>Liliopsida</taxon>
        <taxon>Poales</taxon>
        <taxon>Poaceae</taxon>
        <taxon>PACMAD clade</taxon>
        <taxon>Arundinoideae</taxon>
        <taxon>Arundineae</taxon>
        <taxon>Arundo</taxon>
    </lineage>
</organism>
<accession>A0A0A8ZJ55</accession>